<evidence type="ECO:0000313" key="5">
    <source>
        <dbReference type="EMBL" id="KAI5082133.1"/>
    </source>
</evidence>
<evidence type="ECO:0000256" key="3">
    <source>
        <dbReference type="SAM" id="MobiDB-lite"/>
    </source>
</evidence>
<feature type="domain" description="C2" evidence="4">
    <location>
        <begin position="1"/>
        <end position="103"/>
    </location>
</feature>
<name>A0A9D4ZNI0_ADICA</name>
<organism evidence="5 6">
    <name type="scientific">Adiantum capillus-veneris</name>
    <name type="common">Maidenhair fern</name>
    <dbReference type="NCBI Taxonomy" id="13818"/>
    <lineage>
        <taxon>Eukaryota</taxon>
        <taxon>Viridiplantae</taxon>
        <taxon>Streptophyta</taxon>
        <taxon>Embryophyta</taxon>
        <taxon>Tracheophyta</taxon>
        <taxon>Polypodiopsida</taxon>
        <taxon>Polypodiidae</taxon>
        <taxon>Polypodiales</taxon>
        <taxon>Pteridineae</taxon>
        <taxon>Pteridaceae</taxon>
        <taxon>Vittarioideae</taxon>
        <taxon>Adiantum</taxon>
    </lineage>
</organism>
<dbReference type="AlphaFoldDB" id="A0A9D4ZNI0"/>
<evidence type="ECO:0000259" key="4">
    <source>
        <dbReference type="PROSITE" id="PS50004"/>
    </source>
</evidence>
<evidence type="ECO:0000256" key="1">
    <source>
        <dbReference type="ARBA" id="ARBA00022723"/>
    </source>
</evidence>
<dbReference type="PROSITE" id="PS50004">
    <property type="entry name" value="C2"/>
    <property type="match status" value="1"/>
</dbReference>
<evidence type="ECO:0000313" key="6">
    <source>
        <dbReference type="Proteomes" id="UP000886520"/>
    </source>
</evidence>
<sequence>MPSGTLEVLLASGNGLKSGDFFSKTDAYAVLSCGSQSQKSNVARNQGSSPSWNQRFLFSVEEGVEELTLKIMDEDFMTADDELGCVTVPLETVFQLGKTPTSGYNVVKKNGKNRGEVKLSLTFTLKQRTDSFHYNAAGNSVHGPSMLGQGSGVQGPYGSGGGGGWNQGA</sequence>
<dbReference type="PANTHER" id="PTHR46502">
    <property type="entry name" value="C2 DOMAIN-CONTAINING"/>
    <property type="match status" value="1"/>
</dbReference>
<dbReference type="InterPro" id="IPR035892">
    <property type="entry name" value="C2_domain_sf"/>
</dbReference>
<dbReference type="PANTHER" id="PTHR46502:SF2">
    <property type="entry name" value="16 KDA PHLOEM PROTEIN 2"/>
    <property type="match status" value="1"/>
</dbReference>
<dbReference type="SUPFAM" id="SSF49562">
    <property type="entry name" value="C2 domain (Calcium/lipid-binding domain, CaLB)"/>
    <property type="match status" value="1"/>
</dbReference>
<dbReference type="Proteomes" id="UP000886520">
    <property type="component" value="Chromosome 2"/>
</dbReference>
<proteinExistence type="predicted"/>
<keyword evidence="1" id="KW-0479">Metal-binding</keyword>
<dbReference type="OrthoDB" id="419768at2759"/>
<dbReference type="Pfam" id="PF00168">
    <property type="entry name" value="C2"/>
    <property type="match status" value="1"/>
</dbReference>
<evidence type="ECO:0000256" key="2">
    <source>
        <dbReference type="ARBA" id="ARBA00022837"/>
    </source>
</evidence>
<feature type="compositionally biased region" description="Gly residues" evidence="3">
    <location>
        <begin position="149"/>
        <end position="169"/>
    </location>
</feature>
<feature type="region of interest" description="Disordered" evidence="3">
    <location>
        <begin position="143"/>
        <end position="169"/>
    </location>
</feature>
<dbReference type="EMBL" id="JABFUD020000003">
    <property type="protein sequence ID" value="KAI5082133.1"/>
    <property type="molecule type" value="Genomic_DNA"/>
</dbReference>
<dbReference type="Gene3D" id="2.60.40.150">
    <property type="entry name" value="C2 domain"/>
    <property type="match status" value="1"/>
</dbReference>
<dbReference type="SMART" id="SM00239">
    <property type="entry name" value="C2"/>
    <property type="match status" value="1"/>
</dbReference>
<keyword evidence="2" id="KW-0106">Calcium</keyword>
<gene>
    <name evidence="5" type="ORF">GOP47_0001876</name>
</gene>
<dbReference type="GO" id="GO:0046872">
    <property type="term" value="F:metal ion binding"/>
    <property type="evidence" value="ECO:0007669"/>
    <property type="project" value="UniProtKB-KW"/>
</dbReference>
<accession>A0A9D4ZNI0</accession>
<reference evidence="5" key="1">
    <citation type="submission" date="2021-01" db="EMBL/GenBank/DDBJ databases">
        <title>Adiantum capillus-veneris genome.</title>
        <authorList>
            <person name="Fang Y."/>
            <person name="Liao Q."/>
        </authorList>
    </citation>
    <scope>NUCLEOTIDE SEQUENCE</scope>
    <source>
        <strain evidence="5">H3</strain>
        <tissue evidence="5">Leaf</tissue>
    </source>
</reference>
<keyword evidence="6" id="KW-1185">Reference proteome</keyword>
<comment type="caution">
    <text evidence="5">The sequence shown here is derived from an EMBL/GenBank/DDBJ whole genome shotgun (WGS) entry which is preliminary data.</text>
</comment>
<protein>
    <recommendedName>
        <fullName evidence="4">C2 domain-containing protein</fullName>
    </recommendedName>
</protein>
<dbReference type="InterPro" id="IPR000008">
    <property type="entry name" value="C2_dom"/>
</dbReference>